<keyword evidence="3" id="KW-1185">Reference proteome</keyword>
<protein>
    <submittedName>
        <fullName evidence="2">Uncharacterized protein</fullName>
    </submittedName>
</protein>
<evidence type="ECO:0000313" key="3">
    <source>
        <dbReference type="Proteomes" id="UP000179807"/>
    </source>
</evidence>
<reference evidence="2" key="1">
    <citation type="submission" date="2016-10" db="EMBL/GenBank/DDBJ databases">
        <authorList>
            <person name="Benchimol M."/>
            <person name="Almeida L.G."/>
            <person name="Vasconcelos A.T."/>
            <person name="Perreira-Neves A."/>
            <person name="Rosa I.A."/>
            <person name="Tasca T."/>
            <person name="Bogo M.R."/>
            <person name="de Souza W."/>
        </authorList>
    </citation>
    <scope>NUCLEOTIDE SEQUENCE [LARGE SCALE GENOMIC DNA]</scope>
    <source>
        <strain evidence="2">K</strain>
    </source>
</reference>
<accession>A0A1J4L3H3</accession>
<feature type="compositionally biased region" description="Acidic residues" evidence="1">
    <location>
        <begin position="448"/>
        <end position="457"/>
    </location>
</feature>
<dbReference type="VEuPathDB" id="TrichDB:TRFO_13101"/>
<dbReference type="OrthoDB" id="10265063at2759"/>
<feature type="compositionally biased region" description="Basic residues" evidence="1">
    <location>
        <begin position="108"/>
        <end position="120"/>
    </location>
</feature>
<dbReference type="AlphaFoldDB" id="A0A1J4L3H3"/>
<feature type="compositionally biased region" description="Basic and acidic residues" evidence="1">
    <location>
        <begin position="1"/>
        <end position="11"/>
    </location>
</feature>
<feature type="region of interest" description="Disordered" evidence="1">
    <location>
        <begin position="86"/>
        <end position="123"/>
    </location>
</feature>
<feature type="region of interest" description="Disordered" evidence="1">
    <location>
        <begin position="443"/>
        <end position="490"/>
    </location>
</feature>
<proteinExistence type="predicted"/>
<gene>
    <name evidence="2" type="ORF">TRFO_13101</name>
</gene>
<feature type="region of interest" description="Disordered" evidence="1">
    <location>
        <begin position="1"/>
        <end position="22"/>
    </location>
</feature>
<sequence>MSERRKNERRSSRNNRVDPFMYAMYRPDDEDPEQIEELFNQLDQRIQDAEGKGTDDIARQMFKETAAPNQVPLDVWFSFEKEADTGDKDDDAAFTPGSWEDGDDFVARRHTSGTRQKRSSSSKPKVILIAASQQIEHLGAGVDLWPLYKVQQLDVFPQLKYIHDYPNREMLSSRNKISEVLKHNPINIVDRITAKVIQNIVGEHCDAIIMDPPFGFNDWTHDRFLKLLLNLGRYLTRTFIVVWADPENMGLIQDVFDKTEYVFCDSIAVELLDQSGGPYYSPPSELGFRRESRMAVMFRTDDINRSDLKQQRVKDTGFGTVYENGKSYGRIGLPLSIHEIMEIMLPDLPNRKRTFVELWPSFFTRRSGWINIDERANPNEEVKDEIVHDEEIQTSTDDNENSVGKVIKFDDTLINKLIDLDDGKPRRKIAQKDEHQDIAAVIIQNGIDDQDDDIDISEIERRKEQRSQQPNPKEAIHDYSASQSSDDDGE</sequence>
<evidence type="ECO:0000313" key="2">
    <source>
        <dbReference type="EMBL" id="OHT16524.1"/>
    </source>
</evidence>
<evidence type="ECO:0000256" key="1">
    <source>
        <dbReference type="SAM" id="MobiDB-lite"/>
    </source>
</evidence>
<comment type="caution">
    <text evidence="2">The sequence shown here is derived from an EMBL/GenBank/DDBJ whole genome shotgun (WGS) entry which is preliminary data.</text>
</comment>
<dbReference type="Proteomes" id="UP000179807">
    <property type="component" value="Unassembled WGS sequence"/>
</dbReference>
<organism evidence="2 3">
    <name type="scientific">Tritrichomonas foetus</name>
    <dbReference type="NCBI Taxonomy" id="1144522"/>
    <lineage>
        <taxon>Eukaryota</taxon>
        <taxon>Metamonada</taxon>
        <taxon>Parabasalia</taxon>
        <taxon>Tritrichomonadida</taxon>
        <taxon>Tritrichomonadidae</taxon>
        <taxon>Tritrichomonas</taxon>
    </lineage>
</organism>
<dbReference type="GeneID" id="94831742"/>
<dbReference type="EMBL" id="MLAK01000100">
    <property type="protein sequence ID" value="OHT16524.1"/>
    <property type="molecule type" value="Genomic_DNA"/>
</dbReference>
<name>A0A1J4L3H3_9EUKA</name>
<dbReference type="RefSeq" id="XP_068369660.1">
    <property type="nucleotide sequence ID" value="XM_068497038.1"/>
</dbReference>